<reference evidence="7" key="1">
    <citation type="journal article" date="2014" name="Int. J. Syst. Evol. Microbiol.">
        <title>Complete genome of a new Firmicutes species belonging to the dominant human colonic microbiota ('Ruminococcus bicirculans') reveals two chromosomes and a selective capacity to utilize plant glucans.</title>
        <authorList>
            <consortium name="NISC Comparative Sequencing Program"/>
            <person name="Wegmann U."/>
            <person name="Louis P."/>
            <person name="Goesmann A."/>
            <person name="Henrissat B."/>
            <person name="Duncan S.H."/>
            <person name="Flint H.J."/>
        </authorList>
    </citation>
    <scope>NUCLEOTIDE SEQUENCE</scope>
    <source>
        <strain evidence="7">NBRC 108216</strain>
    </source>
</reference>
<dbReference type="InterPro" id="IPR013324">
    <property type="entry name" value="RNA_pol_sigma_r3/r4-like"/>
</dbReference>
<evidence type="ECO:0000256" key="4">
    <source>
        <dbReference type="ARBA" id="ARBA00023163"/>
    </source>
</evidence>
<dbReference type="SUPFAM" id="SSF88659">
    <property type="entry name" value="Sigma3 and sigma4 domains of RNA polymerase sigma factors"/>
    <property type="match status" value="1"/>
</dbReference>
<accession>A0ABQ5V335</accession>
<name>A0ABQ5V335_9PROT</name>
<keyword evidence="2" id="KW-0805">Transcription regulation</keyword>
<dbReference type="Pfam" id="PF08281">
    <property type="entry name" value="Sigma70_r4_2"/>
    <property type="match status" value="1"/>
</dbReference>
<dbReference type="InterPro" id="IPR014284">
    <property type="entry name" value="RNA_pol_sigma-70_dom"/>
</dbReference>
<evidence type="ECO:0000256" key="2">
    <source>
        <dbReference type="ARBA" id="ARBA00023015"/>
    </source>
</evidence>
<dbReference type="InterPro" id="IPR013325">
    <property type="entry name" value="RNA_pol_sigma_r2"/>
</dbReference>
<dbReference type="Pfam" id="PF04542">
    <property type="entry name" value="Sigma70_r2"/>
    <property type="match status" value="1"/>
</dbReference>
<evidence type="ECO:0000313" key="7">
    <source>
        <dbReference type="EMBL" id="GLQ21119.1"/>
    </source>
</evidence>
<protein>
    <submittedName>
        <fullName evidence="7">RNA polymerase sigma factor</fullName>
    </submittedName>
</protein>
<evidence type="ECO:0000259" key="5">
    <source>
        <dbReference type="Pfam" id="PF04542"/>
    </source>
</evidence>
<keyword evidence="8" id="KW-1185">Reference proteome</keyword>
<comment type="caution">
    <text evidence="7">The sequence shown here is derived from an EMBL/GenBank/DDBJ whole genome shotgun (WGS) entry which is preliminary data.</text>
</comment>
<dbReference type="InterPro" id="IPR013249">
    <property type="entry name" value="RNA_pol_sigma70_r4_t2"/>
</dbReference>
<dbReference type="EMBL" id="BSNJ01000004">
    <property type="protein sequence ID" value="GLQ21119.1"/>
    <property type="molecule type" value="Genomic_DNA"/>
</dbReference>
<keyword evidence="4" id="KW-0804">Transcription</keyword>
<dbReference type="Gene3D" id="1.10.10.10">
    <property type="entry name" value="Winged helix-like DNA-binding domain superfamily/Winged helix DNA-binding domain"/>
    <property type="match status" value="1"/>
</dbReference>
<evidence type="ECO:0000313" key="8">
    <source>
        <dbReference type="Proteomes" id="UP001161390"/>
    </source>
</evidence>
<dbReference type="InterPro" id="IPR039425">
    <property type="entry name" value="RNA_pol_sigma-70-like"/>
</dbReference>
<feature type="domain" description="RNA polymerase sigma-70 region 2" evidence="5">
    <location>
        <begin position="37"/>
        <end position="100"/>
    </location>
</feature>
<dbReference type="PANTHER" id="PTHR43133:SF62">
    <property type="entry name" value="RNA POLYMERASE SIGMA FACTOR SIGZ"/>
    <property type="match status" value="1"/>
</dbReference>
<dbReference type="Gene3D" id="1.10.1740.10">
    <property type="match status" value="1"/>
</dbReference>
<dbReference type="RefSeq" id="WP_284372344.1">
    <property type="nucleotide sequence ID" value="NZ_BSNJ01000004.1"/>
</dbReference>
<gene>
    <name evidence="7" type="primary">rpoE</name>
    <name evidence="7" type="ORF">GCM10007854_20740</name>
</gene>
<comment type="similarity">
    <text evidence="1">Belongs to the sigma-70 factor family. ECF subfamily.</text>
</comment>
<dbReference type="Proteomes" id="UP001161390">
    <property type="component" value="Unassembled WGS sequence"/>
</dbReference>
<dbReference type="SUPFAM" id="SSF88946">
    <property type="entry name" value="Sigma2 domain of RNA polymerase sigma factors"/>
    <property type="match status" value="1"/>
</dbReference>
<evidence type="ECO:0000256" key="3">
    <source>
        <dbReference type="ARBA" id="ARBA00023082"/>
    </source>
</evidence>
<dbReference type="InterPro" id="IPR007627">
    <property type="entry name" value="RNA_pol_sigma70_r2"/>
</dbReference>
<evidence type="ECO:0000256" key="1">
    <source>
        <dbReference type="ARBA" id="ARBA00010641"/>
    </source>
</evidence>
<reference evidence="7" key="2">
    <citation type="submission" date="2023-01" db="EMBL/GenBank/DDBJ databases">
        <title>Draft genome sequence of Algimonas porphyrae strain NBRC 108216.</title>
        <authorList>
            <person name="Sun Q."/>
            <person name="Mori K."/>
        </authorList>
    </citation>
    <scope>NUCLEOTIDE SEQUENCE</scope>
    <source>
        <strain evidence="7">NBRC 108216</strain>
    </source>
</reference>
<evidence type="ECO:0000259" key="6">
    <source>
        <dbReference type="Pfam" id="PF08281"/>
    </source>
</evidence>
<organism evidence="7 8">
    <name type="scientific">Algimonas porphyrae</name>
    <dbReference type="NCBI Taxonomy" id="1128113"/>
    <lineage>
        <taxon>Bacteria</taxon>
        <taxon>Pseudomonadati</taxon>
        <taxon>Pseudomonadota</taxon>
        <taxon>Alphaproteobacteria</taxon>
        <taxon>Maricaulales</taxon>
        <taxon>Robiginitomaculaceae</taxon>
        <taxon>Algimonas</taxon>
    </lineage>
</organism>
<sequence>MTSLDKHQALNEQLQDCLALCAAGNSDAFAKLYTLTASKFLAILLKMIPNEAECADVLQDAYLSIWHAAHRYDPAKGKPFTWMLVITRNKALDRLRKQSRDRAVETLSTDLVATLKDESNSPHDDMQVTMLRDLLVPHISKLKPHVAKAVIMSAIEGSSAREIGEHFGVSTNTAKSWIRRGLQRVRTDFERSPAQDRLYKLIN</sequence>
<dbReference type="PANTHER" id="PTHR43133">
    <property type="entry name" value="RNA POLYMERASE ECF-TYPE SIGMA FACTO"/>
    <property type="match status" value="1"/>
</dbReference>
<feature type="domain" description="RNA polymerase sigma factor 70 region 4 type 2" evidence="6">
    <location>
        <begin position="139"/>
        <end position="184"/>
    </location>
</feature>
<dbReference type="NCBIfam" id="TIGR02937">
    <property type="entry name" value="sigma70-ECF"/>
    <property type="match status" value="1"/>
</dbReference>
<proteinExistence type="inferred from homology"/>
<keyword evidence="3" id="KW-0731">Sigma factor</keyword>
<dbReference type="InterPro" id="IPR036388">
    <property type="entry name" value="WH-like_DNA-bd_sf"/>
</dbReference>